<proteinExistence type="predicted"/>
<gene>
    <name evidence="2" type="ORF">PGTUg99_034880</name>
</gene>
<evidence type="ECO:0000256" key="1">
    <source>
        <dbReference type="SAM" id="MobiDB-lite"/>
    </source>
</evidence>
<evidence type="ECO:0000313" key="3">
    <source>
        <dbReference type="Proteomes" id="UP000325313"/>
    </source>
</evidence>
<protein>
    <submittedName>
        <fullName evidence="2">Uncharacterized protein</fullName>
    </submittedName>
</protein>
<dbReference type="EMBL" id="VDEP01000136">
    <property type="protein sequence ID" value="KAA1129707.1"/>
    <property type="molecule type" value="Genomic_DNA"/>
</dbReference>
<accession>A0A5B0RVQ1</accession>
<reference evidence="2 3" key="1">
    <citation type="submission" date="2019-05" db="EMBL/GenBank/DDBJ databases">
        <title>Emergence of the Ug99 lineage of the wheat stem rust pathogen through somatic hybridization.</title>
        <authorList>
            <person name="Li F."/>
            <person name="Upadhyaya N.M."/>
            <person name="Sperschneider J."/>
            <person name="Matny O."/>
            <person name="Nguyen-Phuc H."/>
            <person name="Mago R."/>
            <person name="Raley C."/>
            <person name="Miller M.E."/>
            <person name="Silverstein K.A.T."/>
            <person name="Henningsen E."/>
            <person name="Hirsch C.D."/>
            <person name="Visser B."/>
            <person name="Pretorius Z.A."/>
            <person name="Steffenson B.J."/>
            <person name="Schwessinger B."/>
            <person name="Dodds P.N."/>
            <person name="Figueroa M."/>
        </authorList>
    </citation>
    <scope>NUCLEOTIDE SEQUENCE [LARGE SCALE GENOMIC DNA]</scope>
    <source>
        <strain evidence="2 3">Ug99</strain>
    </source>
</reference>
<dbReference type="Proteomes" id="UP000325313">
    <property type="component" value="Unassembled WGS sequence"/>
</dbReference>
<feature type="region of interest" description="Disordered" evidence="1">
    <location>
        <begin position="1"/>
        <end position="49"/>
    </location>
</feature>
<evidence type="ECO:0000313" key="2">
    <source>
        <dbReference type="EMBL" id="KAA1129707.1"/>
    </source>
</evidence>
<organism evidence="2 3">
    <name type="scientific">Puccinia graminis f. sp. tritici</name>
    <dbReference type="NCBI Taxonomy" id="56615"/>
    <lineage>
        <taxon>Eukaryota</taxon>
        <taxon>Fungi</taxon>
        <taxon>Dikarya</taxon>
        <taxon>Basidiomycota</taxon>
        <taxon>Pucciniomycotina</taxon>
        <taxon>Pucciniomycetes</taxon>
        <taxon>Pucciniales</taxon>
        <taxon>Pucciniaceae</taxon>
        <taxon>Puccinia</taxon>
    </lineage>
</organism>
<name>A0A5B0RVQ1_PUCGR</name>
<comment type="caution">
    <text evidence="2">The sequence shown here is derived from an EMBL/GenBank/DDBJ whole genome shotgun (WGS) entry which is preliminary data.</text>
</comment>
<dbReference type="AlphaFoldDB" id="A0A5B0RVQ1"/>
<sequence length="77" mass="8410">MSRPPNQVHSDPRPTPFVSNTNATPLNDPAASGLNAISNPPVHYLSADTTPPHIKITISQHAHTRQFHQHPPPYCST</sequence>